<dbReference type="PANTHER" id="PTHR44520:SF2">
    <property type="entry name" value="RESPONSE REGULATOR RCP1"/>
    <property type="match status" value="1"/>
</dbReference>
<dbReference type="PANTHER" id="PTHR44520">
    <property type="entry name" value="RESPONSE REGULATOR RCP1-RELATED"/>
    <property type="match status" value="1"/>
</dbReference>
<dbReference type="SMART" id="SM00448">
    <property type="entry name" value="REC"/>
    <property type="match status" value="1"/>
</dbReference>
<dbReference type="GO" id="GO:0000160">
    <property type="term" value="P:phosphorelay signal transduction system"/>
    <property type="evidence" value="ECO:0007669"/>
    <property type="project" value="InterPro"/>
</dbReference>
<evidence type="ECO:0000313" key="1">
    <source>
        <dbReference type="EMBL" id="QOV98745.1"/>
    </source>
</evidence>
<dbReference type="EMBL" id="CP063450">
    <property type="protein sequence ID" value="QOV98745.1"/>
    <property type="molecule type" value="Genomic_DNA"/>
</dbReference>
<dbReference type="SUPFAM" id="SSF52172">
    <property type="entry name" value="CheY-like"/>
    <property type="match status" value="1"/>
</dbReference>
<dbReference type="RefSeq" id="WP_006550760.1">
    <property type="nucleotide sequence ID" value="NZ_CP022915.1"/>
</dbReference>
<dbReference type="InterPro" id="IPR052893">
    <property type="entry name" value="TCS_response_regulator"/>
</dbReference>
<dbReference type="AlphaFoldDB" id="A0A7M2XM09"/>
<keyword evidence="2" id="KW-1185">Reference proteome</keyword>
<organism evidence="1 2">
    <name type="scientific">Rhodococcus pyridinivorans</name>
    <dbReference type="NCBI Taxonomy" id="103816"/>
    <lineage>
        <taxon>Bacteria</taxon>
        <taxon>Bacillati</taxon>
        <taxon>Actinomycetota</taxon>
        <taxon>Actinomycetes</taxon>
        <taxon>Mycobacteriales</taxon>
        <taxon>Nocardiaceae</taxon>
        <taxon>Rhodococcus</taxon>
    </lineage>
</organism>
<dbReference type="CDD" id="cd17557">
    <property type="entry name" value="REC_Rcp-like"/>
    <property type="match status" value="1"/>
</dbReference>
<accession>A0A7M2XM09</accession>
<dbReference type="InterPro" id="IPR001789">
    <property type="entry name" value="Sig_transdc_resp-reg_receiver"/>
</dbReference>
<accession>A0A7T7RNH7</accession>
<reference evidence="1 2" key="1">
    <citation type="submission" date="2020-10" db="EMBL/GenBank/DDBJ databases">
        <title>Whole genome sequence of oil-degrading bacteria Rhodococcus pyridinivorans strain 5Ap.</title>
        <authorList>
            <person name="Akhremchuk A.E."/>
            <person name="Valentovich L.N."/>
            <person name="Charniauskaya M.I."/>
            <person name="Bukliarevich H.A."/>
            <person name="Titok M.A."/>
        </authorList>
    </citation>
    <scope>NUCLEOTIDE SEQUENCE [LARGE SCALE GENOMIC DNA]</scope>
    <source>
        <strain evidence="1 2">5Ap</strain>
    </source>
</reference>
<name>A0A7M2XM09_9NOCA</name>
<sequence length="154" mass="17370">MRSTIVTYPAARPVDVLLVEDDPGDELMTREAFEDNKIGNALHVVRDGAEALDFLYRRGDHEGAPRPDLILLDLNLPKYDGRQVLTKIKSDPELSDIPIVVLTTSSAEEDILRSYKLHANAYVTKPVDLDQFIGAVKQIDEFFVQVVRLPRRGR</sequence>
<dbReference type="Gene3D" id="3.40.50.2300">
    <property type="match status" value="1"/>
</dbReference>
<protein>
    <submittedName>
        <fullName evidence="1">Response regulator</fullName>
    </submittedName>
</protein>
<dbReference type="InterPro" id="IPR011006">
    <property type="entry name" value="CheY-like_superfamily"/>
</dbReference>
<evidence type="ECO:0000313" key="2">
    <source>
        <dbReference type="Proteomes" id="UP000593818"/>
    </source>
</evidence>
<gene>
    <name evidence="1" type="ORF">INP59_23610</name>
</gene>
<dbReference type="Proteomes" id="UP000593818">
    <property type="component" value="Chromosome"/>
</dbReference>
<proteinExistence type="predicted"/>
<dbReference type="PROSITE" id="PS50110">
    <property type="entry name" value="RESPONSE_REGULATORY"/>
    <property type="match status" value="1"/>
</dbReference>
<dbReference type="Pfam" id="PF00072">
    <property type="entry name" value="Response_reg"/>
    <property type="match status" value="1"/>
</dbReference>